<reference evidence="4" key="1">
    <citation type="submission" date="2016-10" db="EMBL/GenBank/DDBJ databases">
        <authorList>
            <person name="Varghese N."/>
            <person name="Submissions S."/>
        </authorList>
    </citation>
    <scope>NUCLEOTIDE SEQUENCE [LARGE SCALE GENOMIC DNA]</scope>
    <source>
        <strain evidence="4">DSM 45413</strain>
    </source>
</reference>
<evidence type="ECO:0000313" key="3">
    <source>
        <dbReference type="EMBL" id="SEO56112.1"/>
    </source>
</evidence>
<dbReference type="GO" id="GO:0016491">
    <property type="term" value="F:oxidoreductase activity"/>
    <property type="evidence" value="ECO:0007669"/>
    <property type="project" value="UniProtKB-KW"/>
</dbReference>
<name>A0A1H8QPJ9_9ACTN</name>
<protein>
    <submittedName>
        <fullName evidence="3">Predicted oxidoreductase</fullName>
    </submittedName>
</protein>
<dbReference type="SUPFAM" id="SSF51430">
    <property type="entry name" value="NAD(P)-linked oxidoreductase"/>
    <property type="match status" value="1"/>
</dbReference>
<proteinExistence type="predicted"/>
<dbReference type="EMBL" id="FOEE01000002">
    <property type="protein sequence ID" value="SEO56112.1"/>
    <property type="molecule type" value="Genomic_DNA"/>
</dbReference>
<gene>
    <name evidence="3" type="ORF">SAMN05660991_00725</name>
</gene>
<keyword evidence="4" id="KW-1185">Reference proteome</keyword>
<dbReference type="InterPro" id="IPR050523">
    <property type="entry name" value="AKR_Detox_Biosynth"/>
</dbReference>
<dbReference type="Pfam" id="PF00248">
    <property type="entry name" value="Aldo_ket_red"/>
    <property type="match status" value="1"/>
</dbReference>
<dbReference type="Proteomes" id="UP000198960">
    <property type="component" value="Unassembled WGS sequence"/>
</dbReference>
<organism evidence="3 4">
    <name type="scientific">Trujillonella endophytica</name>
    <dbReference type="NCBI Taxonomy" id="673521"/>
    <lineage>
        <taxon>Bacteria</taxon>
        <taxon>Bacillati</taxon>
        <taxon>Actinomycetota</taxon>
        <taxon>Actinomycetes</taxon>
        <taxon>Geodermatophilales</taxon>
        <taxon>Geodermatophilaceae</taxon>
        <taxon>Trujillonella</taxon>
    </lineage>
</organism>
<dbReference type="InterPro" id="IPR023210">
    <property type="entry name" value="NADP_OxRdtase_dom"/>
</dbReference>
<feature type="domain" description="NADP-dependent oxidoreductase" evidence="2">
    <location>
        <begin position="14"/>
        <end position="326"/>
    </location>
</feature>
<accession>A0A1H8QPJ9</accession>
<evidence type="ECO:0000259" key="2">
    <source>
        <dbReference type="Pfam" id="PF00248"/>
    </source>
</evidence>
<dbReference type="PANTHER" id="PTHR43364">
    <property type="entry name" value="NADH-SPECIFIC METHYLGLYOXAL REDUCTASE-RELATED"/>
    <property type="match status" value="1"/>
</dbReference>
<dbReference type="RefSeq" id="WP_091940287.1">
    <property type="nucleotide sequence ID" value="NZ_FOEE01000002.1"/>
</dbReference>
<dbReference type="OrthoDB" id="9768793at2"/>
<dbReference type="STRING" id="673521.SAMN05660991_00725"/>
<dbReference type="Gene3D" id="3.20.20.100">
    <property type="entry name" value="NADP-dependent oxidoreductase domain"/>
    <property type="match status" value="1"/>
</dbReference>
<dbReference type="PANTHER" id="PTHR43364:SF4">
    <property type="entry name" value="NAD(P)-LINKED OXIDOREDUCTASE SUPERFAMILY PROTEIN"/>
    <property type="match status" value="1"/>
</dbReference>
<dbReference type="AlphaFoldDB" id="A0A1H8QPJ9"/>
<keyword evidence="1" id="KW-0560">Oxidoreductase</keyword>
<dbReference type="InterPro" id="IPR036812">
    <property type="entry name" value="NAD(P)_OxRdtase_dom_sf"/>
</dbReference>
<dbReference type="GO" id="GO:0005829">
    <property type="term" value="C:cytosol"/>
    <property type="evidence" value="ECO:0007669"/>
    <property type="project" value="TreeGrafter"/>
</dbReference>
<evidence type="ECO:0000256" key="1">
    <source>
        <dbReference type="ARBA" id="ARBA00023002"/>
    </source>
</evidence>
<evidence type="ECO:0000313" key="4">
    <source>
        <dbReference type="Proteomes" id="UP000198960"/>
    </source>
</evidence>
<sequence>MRRRQIGELEVSVLGIGGNNFGTNFFGRGCDAGEVDRILRTGLDAGVNLVDTAEEYSITSFLGEGHSEELIGAALGARRDEAVLSTKFLNSDAGNPGERGAARIIAAVEASLGRLRTDRIDLYQQHFPDPDTPVDEVLEALSRLVADGKVREIGWCNAAPEQVHDAAAAVQRSGSRPFRSCQLQYSLLERPADELLAALTRTGTVVLAYFPLASGLLSGKYHRGQPPPADSRLASDALVATILRDGVMSKQPLLSDARLTTVDELAAFAADSGHSLLELALSWVAAQPSVASVLTGVTSPGQVTANAAALDWLLTPDECAAVDAIVAREADGAES</sequence>